<dbReference type="InterPro" id="IPR036388">
    <property type="entry name" value="WH-like_DNA-bd_sf"/>
</dbReference>
<keyword evidence="1" id="KW-0805">Transcription regulation</keyword>
<dbReference type="PANTHER" id="PTHR44846:SF1">
    <property type="entry name" value="MANNOSYL-D-GLYCERATE TRANSPORT_METABOLISM SYSTEM REPRESSOR MNGR-RELATED"/>
    <property type="match status" value="1"/>
</dbReference>
<protein>
    <submittedName>
        <fullName evidence="5">Transcriptional regulator, GntR family</fullName>
    </submittedName>
</protein>
<evidence type="ECO:0000259" key="4">
    <source>
        <dbReference type="PROSITE" id="PS50949"/>
    </source>
</evidence>
<dbReference type="GO" id="GO:0003677">
    <property type="term" value="F:DNA binding"/>
    <property type="evidence" value="ECO:0007669"/>
    <property type="project" value="UniProtKB-KW"/>
</dbReference>
<evidence type="ECO:0000256" key="3">
    <source>
        <dbReference type="ARBA" id="ARBA00023163"/>
    </source>
</evidence>
<dbReference type="Gene3D" id="1.10.10.10">
    <property type="entry name" value="Winged helix-like DNA-binding domain superfamily/Winged helix DNA-binding domain"/>
    <property type="match status" value="1"/>
</dbReference>
<proteinExistence type="predicted"/>
<dbReference type="GO" id="GO:0045892">
    <property type="term" value="P:negative regulation of DNA-templated transcription"/>
    <property type="evidence" value="ECO:0007669"/>
    <property type="project" value="TreeGrafter"/>
</dbReference>
<accession>A0A0C4Y692</accession>
<dbReference type="STRING" id="68895.RR42_m0199"/>
<keyword evidence="6" id="KW-1185">Reference proteome</keyword>
<dbReference type="InterPro" id="IPR011663">
    <property type="entry name" value="UTRA"/>
</dbReference>
<gene>
    <name evidence="5" type="ORF">RR42_m0199</name>
</gene>
<dbReference type="SUPFAM" id="SSF64288">
    <property type="entry name" value="Chorismate lyase-like"/>
    <property type="match status" value="1"/>
</dbReference>
<evidence type="ECO:0000313" key="5">
    <source>
        <dbReference type="EMBL" id="AJG17614.1"/>
    </source>
</evidence>
<feature type="domain" description="HTH gntR-type" evidence="4">
    <location>
        <begin position="32"/>
        <end position="100"/>
    </location>
</feature>
<reference evidence="5 6" key="1">
    <citation type="journal article" date="2015" name="Genome Announc.">
        <title>Complete Genome Sequence of Cupriavidus basilensis 4G11, Isolated from the Oak Ridge Field Research Center Site.</title>
        <authorList>
            <person name="Ray J."/>
            <person name="Waters R.J."/>
            <person name="Skerker J.M."/>
            <person name="Kuehl J.V."/>
            <person name="Price M.N."/>
            <person name="Huang J."/>
            <person name="Chakraborty R."/>
            <person name="Arkin A.P."/>
            <person name="Deutschbauer A."/>
        </authorList>
    </citation>
    <scope>NUCLEOTIDE SEQUENCE [LARGE SCALE GENOMIC DNA]</scope>
    <source>
        <strain evidence="5">4G11</strain>
    </source>
</reference>
<dbReference type="InterPro" id="IPR000524">
    <property type="entry name" value="Tscrpt_reg_HTH_GntR"/>
</dbReference>
<dbReference type="PROSITE" id="PS50949">
    <property type="entry name" value="HTH_GNTR"/>
    <property type="match status" value="1"/>
</dbReference>
<dbReference type="PANTHER" id="PTHR44846">
    <property type="entry name" value="MANNOSYL-D-GLYCERATE TRANSPORT/METABOLISM SYSTEM REPRESSOR MNGR-RELATED"/>
    <property type="match status" value="1"/>
</dbReference>
<dbReference type="InterPro" id="IPR036390">
    <property type="entry name" value="WH_DNA-bd_sf"/>
</dbReference>
<dbReference type="InterPro" id="IPR028978">
    <property type="entry name" value="Chorismate_lyase_/UTRA_dom_sf"/>
</dbReference>
<dbReference type="CDD" id="cd07377">
    <property type="entry name" value="WHTH_GntR"/>
    <property type="match status" value="1"/>
</dbReference>
<evidence type="ECO:0000313" key="6">
    <source>
        <dbReference type="Proteomes" id="UP000031843"/>
    </source>
</evidence>
<name>A0A0C4Y692_9BURK</name>
<dbReference type="InterPro" id="IPR050679">
    <property type="entry name" value="Bact_HTH_transcr_reg"/>
</dbReference>
<dbReference type="Proteomes" id="UP000031843">
    <property type="component" value="Chromosome main"/>
</dbReference>
<dbReference type="SUPFAM" id="SSF46785">
    <property type="entry name" value="Winged helix' DNA-binding domain"/>
    <property type="match status" value="1"/>
</dbReference>
<evidence type="ECO:0000256" key="2">
    <source>
        <dbReference type="ARBA" id="ARBA00023125"/>
    </source>
</evidence>
<keyword evidence="2" id="KW-0238">DNA-binding</keyword>
<dbReference type="AlphaFoldDB" id="A0A0C4Y692"/>
<organism evidence="5 6">
    <name type="scientific">Cupriavidus basilensis</name>
    <dbReference type="NCBI Taxonomy" id="68895"/>
    <lineage>
        <taxon>Bacteria</taxon>
        <taxon>Pseudomonadati</taxon>
        <taxon>Pseudomonadota</taxon>
        <taxon>Betaproteobacteria</taxon>
        <taxon>Burkholderiales</taxon>
        <taxon>Burkholderiaceae</taxon>
        <taxon>Cupriavidus</taxon>
    </lineage>
</organism>
<dbReference type="Pfam" id="PF07702">
    <property type="entry name" value="UTRA"/>
    <property type="match status" value="1"/>
</dbReference>
<dbReference type="Gene3D" id="3.40.1410.10">
    <property type="entry name" value="Chorismate lyase-like"/>
    <property type="match status" value="1"/>
</dbReference>
<evidence type="ECO:0000256" key="1">
    <source>
        <dbReference type="ARBA" id="ARBA00023015"/>
    </source>
</evidence>
<dbReference type="Pfam" id="PF00392">
    <property type="entry name" value="GntR"/>
    <property type="match status" value="1"/>
</dbReference>
<dbReference type="SMART" id="SM00866">
    <property type="entry name" value="UTRA"/>
    <property type="match status" value="1"/>
</dbReference>
<dbReference type="GO" id="GO:0003700">
    <property type="term" value="F:DNA-binding transcription factor activity"/>
    <property type="evidence" value="ECO:0007669"/>
    <property type="project" value="InterPro"/>
</dbReference>
<dbReference type="EMBL" id="CP010536">
    <property type="protein sequence ID" value="AJG17614.1"/>
    <property type="molecule type" value="Genomic_DNA"/>
</dbReference>
<dbReference type="FunFam" id="1.10.10.10:FF:000079">
    <property type="entry name" value="GntR family transcriptional regulator"/>
    <property type="match status" value="1"/>
</dbReference>
<dbReference type="SMART" id="SM00345">
    <property type="entry name" value="HTH_GNTR"/>
    <property type="match status" value="1"/>
</dbReference>
<sequence length="268" mass="29533">MSNEGIGILLCCFLQAFDTTGFYMSVARENAISLYEQIADLLREEIQKRRFDPSGKLPSEAELGERFGVSRVTVRLAITRLVDAGLVERKQGKGTFVVDKRLRHGLDTLRGFYDSLVLQGHAPEMQLVALERVAVPARLRGIFPAALGHCIALHRLHRLDGEPIALAETHIACDATPGWEDAERNPSYTLIGQLLGVPVDRADLVIRARSAGQHLAGVLRTSRTHPLLELERTSFLADGAVCEHTLFSIRSERYEFALNSAGGVRVPA</sequence>
<dbReference type="PRINTS" id="PR00035">
    <property type="entry name" value="HTHGNTR"/>
</dbReference>
<dbReference type="KEGG" id="cbw:RR42_m0199"/>
<keyword evidence="3" id="KW-0804">Transcription</keyword>